<dbReference type="AlphaFoldDB" id="A0A1I1CYC9"/>
<evidence type="ECO:0000313" key="2">
    <source>
        <dbReference type="Proteomes" id="UP000240042"/>
    </source>
</evidence>
<dbReference type="EMBL" id="FOKY01000001">
    <property type="protein sequence ID" value="SFB67685.1"/>
    <property type="molecule type" value="Genomic_DNA"/>
</dbReference>
<evidence type="ECO:0000313" key="1">
    <source>
        <dbReference type="EMBL" id="SFB67685.1"/>
    </source>
</evidence>
<organism evidence="1 2">
    <name type="scientific">Brevinema andersonii</name>
    <dbReference type="NCBI Taxonomy" id="34097"/>
    <lineage>
        <taxon>Bacteria</taxon>
        <taxon>Pseudomonadati</taxon>
        <taxon>Spirochaetota</taxon>
        <taxon>Spirochaetia</taxon>
        <taxon>Brevinematales</taxon>
        <taxon>Brevinemataceae</taxon>
        <taxon>Brevinema</taxon>
    </lineage>
</organism>
<dbReference type="InterPro" id="IPR018708">
    <property type="entry name" value="DUF2225"/>
</dbReference>
<reference evidence="2" key="1">
    <citation type="submission" date="2016-10" db="EMBL/GenBank/DDBJ databases">
        <authorList>
            <person name="Varghese N."/>
            <person name="Submissions S."/>
        </authorList>
    </citation>
    <scope>NUCLEOTIDE SEQUENCE [LARGE SCALE GENOMIC DNA]</scope>
    <source>
        <strain evidence="2">ATCC 43811</strain>
    </source>
</reference>
<keyword evidence="2" id="KW-1185">Reference proteome</keyword>
<sequence length="304" mass="34892">MNEKVQRVTFFSKNLITCPACGTEFQREELQTGRGRINAGDLTDELRRLYIPTQKYGTVNPLIYPIVVCPECFFAGLPSDMQKMTEVQISKINKDKGNRLNLIRKIFGETLNFRDYRNVITGLGSYILAFMNTIHLPKEFSPTARRGLYTLRAAWLADDVYKKTNLDHFKKLRQEMYRQALINYENALERQMKNIEPFDGFVWMGPDVDTNFGYDGILYITAILTLKNLDLFISCEEQINKIGRAKIVLSKIFGIGKSNKEKPKALVSLSKNLYMTANNILKNFSDQGIDISAAETEEDQHENI</sequence>
<evidence type="ECO:0008006" key="3">
    <source>
        <dbReference type="Google" id="ProtNLM"/>
    </source>
</evidence>
<proteinExistence type="predicted"/>
<dbReference type="OrthoDB" id="367491at2"/>
<dbReference type="Proteomes" id="UP000240042">
    <property type="component" value="Unassembled WGS sequence"/>
</dbReference>
<dbReference type="Pfam" id="PF09986">
    <property type="entry name" value="DUF2225"/>
    <property type="match status" value="1"/>
</dbReference>
<gene>
    <name evidence="1" type="ORF">SAMN02745150_00093</name>
</gene>
<name>A0A1I1CYC9_BREAD</name>
<accession>A0A1I1CYC9</accession>
<dbReference type="RefSeq" id="WP_159428103.1">
    <property type="nucleotide sequence ID" value="NZ_FOKY01000001.1"/>
</dbReference>
<protein>
    <recommendedName>
        <fullName evidence="3">DUF2225 domain-containing protein</fullName>
    </recommendedName>
</protein>
<dbReference type="STRING" id="34097.SAMN02745150_00093"/>